<evidence type="ECO:0000313" key="1">
    <source>
        <dbReference type="EMBL" id="SDL53939.1"/>
    </source>
</evidence>
<dbReference type="AlphaFoldDB" id="A0A1G9KWD6"/>
<accession>A0A1G9KWD6</accession>
<dbReference type="InterPro" id="IPR046267">
    <property type="entry name" value="DUF6300"/>
</dbReference>
<dbReference type="EMBL" id="FNFB01000023">
    <property type="protein sequence ID" value="SDL53939.1"/>
    <property type="molecule type" value="Genomic_DNA"/>
</dbReference>
<sequence length="111" mass="12261">MTGRRIEIVSGPEPPRCPRCRREGLLLARVPYGWTNAGGVAVRGRGEVVLCAACDADAARAAPLITWFHVHATVEPADSEEFLQLLAAWADEVSVPPLDRKRWEDEIEQLT</sequence>
<dbReference type="OrthoDB" id="3538861at2"/>
<dbReference type="Proteomes" id="UP000198683">
    <property type="component" value="Unassembled WGS sequence"/>
</dbReference>
<protein>
    <submittedName>
        <fullName evidence="1">Uncharacterized protein</fullName>
    </submittedName>
</protein>
<keyword evidence="2" id="KW-1185">Reference proteome</keyword>
<proteinExistence type="predicted"/>
<reference evidence="1 2" key="1">
    <citation type="submission" date="2016-10" db="EMBL/GenBank/DDBJ databases">
        <authorList>
            <person name="de Groot N.N."/>
        </authorList>
    </citation>
    <scope>NUCLEOTIDE SEQUENCE [LARGE SCALE GENOMIC DNA]</scope>
    <source>
        <strain evidence="1 2">CGMCC 4.5681</strain>
    </source>
</reference>
<name>A0A1G9KWD6_9ACTN</name>
<organism evidence="1 2">
    <name type="scientific">Nonomuraea maritima</name>
    <dbReference type="NCBI Taxonomy" id="683260"/>
    <lineage>
        <taxon>Bacteria</taxon>
        <taxon>Bacillati</taxon>
        <taxon>Actinomycetota</taxon>
        <taxon>Actinomycetes</taxon>
        <taxon>Streptosporangiales</taxon>
        <taxon>Streptosporangiaceae</taxon>
        <taxon>Nonomuraea</taxon>
    </lineage>
</organism>
<dbReference type="RefSeq" id="WP_090771103.1">
    <property type="nucleotide sequence ID" value="NZ_FNFB01000023.1"/>
</dbReference>
<dbReference type="STRING" id="683260.SAMN05421874_12385"/>
<evidence type="ECO:0000313" key="2">
    <source>
        <dbReference type="Proteomes" id="UP000198683"/>
    </source>
</evidence>
<dbReference type="Pfam" id="PF19817">
    <property type="entry name" value="DUF6300"/>
    <property type="match status" value="1"/>
</dbReference>
<gene>
    <name evidence="1" type="ORF">SAMN05421874_12385</name>
</gene>